<sequence>MQHLPRPRPRAASIAPAALVVAGSIGLAVLTAVPAQAAPTATTVSISTPTSVTVGSPVDVDVTIPDTADVYAYDVTLAVDGDLVAYRDGSVTGPDGGHDAVRTGDGGDTLHVLHTRLGSSPALDGDLAASVTLDTLAAGTTEVTVTSVEFVGSDGSTTTLTDPASTSVTIAAVATPTPSPTAAVPGPGADPSGPATAEPSDPATAIAVGDADDASGASRPTGDALAWTGADVLPWAAVALALLVAGTTLITVRARRARREQTGDAA</sequence>
<evidence type="ECO:0000313" key="4">
    <source>
        <dbReference type="EMBL" id="MBS4182598.1"/>
    </source>
</evidence>
<feature type="chain" id="PRO_5037198646" description="Cohesin domain-containing protein" evidence="3">
    <location>
        <begin position="38"/>
        <end position="266"/>
    </location>
</feature>
<keyword evidence="2" id="KW-0472">Membrane</keyword>
<evidence type="ECO:0000256" key="2">
    <source>
        <dbReference type="SAM" id="Phobius"/>
    </source>
</evidence>
<evidence type="ECO:0008006" key="5">
    <source>
        <dbReference type="Google" id="ProtNLM"/>
    </source>
</evidence>
<comment type="caution">
    <text evidence="4">The sequence shown here is derived from an EMBL/GenBank/DDBJ whole genome shotgun (WGS) entry which is preliminary data.</text>
</comment>
<evidence type="ECO:0000256" key="1">
    <source>
        <dbReference type="SAM" id="MobiDB-lite"/>
    </source>
</evidence>
<feature type="signal peptide" evidence="3">
    <location>
        <begin position="1"/>
        <end position="37"/>
    </location>
</feature>
<feature type="region of interest" description="Disordered" evidence="1">
    <location>
        <begin position="176"/>
        <end position="221"/>
    </location>
</feature>
<dbReference type="EMBL" id="JAGYPE010000002">
    <property type="protein sequence ID" value="MBS4182598.1"/>
    <property type="molecule type" value="Genomic_DNA"/>
</dbReference>
<dbReference type="InterPro" id="IPR008965">
    <property type="entry name" value="CBM2/CBM3_carb-bd_dom_sf"/>
</dbReference>
<keyword evidence="2" id="KW-1133">Transmembrane helix</keyword>
<dbReference type="CDD" id="cd08547">
    <property type="entry name" value="Type_II_cohesin"/>
    <property type="match status" value="1"/>
</dbReference>
<organism evidence="4">
    <name type="scientific">Neobacillus citreus</name>
    <dbReference type="NCBI Taxonomy" id="2833578"/>
    <lineage>
        <taxon>Bacteria</taxon>
        <taxon>Bacillati</taxon>
        <taxon>Bacillota</taxon>
        <taxon>Bacilli</taxon>
        <taxon>Bacillales</taxon>
        <taxon>Bacillaceae</taxon>
        <taxon>Neobacillus</taxon>
    </lineage>
</organism>
<protein>
    <recommendedName>
        <fullName evidence="5">Cohesin domain-containing protein</fullName>
    </recommendedName>
</protein>
<dbReference type="Gene3D" id="2.60.40.680">
    <property type="match status" value="1"/>
</dbReference>
<name>A0A942SZN2_9BACI</name>
<feature type="compositionally biased region" description="Low complexity" evidence="1">
    <location>
        <begin position="176"/>
        <end position="189"/>
    </location>
</feature>
<feature type="transmembrane region" description="Helical" evidence="2">
    <location>
        <begin position="232"/>
        <end position="252"/>
    </location>
</feature>
<dbReference type="AlphaFoldDB" id="A0A942SZN2"/>
<dbReference type="GO" id="GO:0030246">
    <property type="term" value="F:carbohydrate binding"/>
    <property type="evidence" value="ECO:0007669"/>
    <property type="project" value="InterPro"/>
</dbReference>
<proteinExistence type="predicted"/>
<gene>
    <name evidence="4" type="ORF">KHB02_14460</name>
</gene>
<keyword evidence="2" id="KW-0812">Transmembrane</keyword>
<keyword evidence="3" id="KW-0732">Signal</keyword>
<dbReference type="SUPFAM" id="SSF49384">
    <property type="entry name" value="Carbohydrate-binding domain"/>
    <property type="match status" value="1"/>
</dbReference>
<accession>A0A942SZN2</accession>
<evidence type="ECO:0000256" key="3">
    <source>
        <dbReference type="SAM" id="SignalP"/>
    </source>
</evidence>
<reference evidence="4" key="1">
    <citation type="submission" date="2021-05" db="EMBL/GenBank/DDBJ databases">
        <title>Novel Bacillus species.</title>
        <authorList>
            <person name="Liu G."/>
        </authorList>
    </citation>
    <scope>NUCLEOTIDE SEQUENCE</scope>
    <source>
        <strain evidence="4">FJAT-50051</strain>
    </source>
</reference>